<dbReference type="Proteomes" id="UP001195483">
    <property type="component" value="Unassembled WGS sequence"/>
</dbReference>
<sequence length="124" mass="14230">MTKSDIHVYADGADRRSEAAEINLNLSAIIYISPKVSKINFNHYEKTIKETAMVIEHFRNAMRCYVVEMYEGFEDKDKNIGKIHDDVGKGNRKNAMGTTTQSILKNPIHANYSKLLNRRELVLK</sequence>
<protein>
    <submittedName>
        <fullName evidence="1">Uncharacterized protein</fullName>
    </submittedName>
</protein>
<dbReference type="AlphaFoldDB" id="A0AAE0VWH0"/>
<feature type="non-terminal residue" evidence="1">
    <location>
        <position position="124"/>
    </location>
</feature>
<accession>A0AAE0VWH0</accession>
<name>A0AAE0VWH0_9BIVA</name>
<reference evidence="1" key="1">
    <citation type="journal article" date="2021" name="Genome Biol. Evol.">
        <title>A High-Quality Reference Genome for a Parasitic Bivalve with Doubly Uniparental Inheritance (Bivalvia: Unionida).</title>
        <authorList>
            <person name="Smith C.H."/>
        </authorList>
    </citation>
    <scope>NUCLEOTIDE SEQUENCE</scope>
    <source>
        <strain evidence="1">CHS0354</strain>
    </source>
</reference>
<gene>
    <name evidence="1" type="ORF">CHS0354_013783</name>
</gene>
<proteinExistence type="predicted"/>
<reference evidence="1" key="3">
    <citation type="submission" date="2023-05" db="EMBL/GenBank/DDBJ databases">
        <authorList>
            <person name="Smith C.H."/>
        </authorList>
    </citation>
    <scope>NUCLEOTIDE SEQUENCE</scope>
    <source>
        <strain evidence="1">CHS0354</strain>
        <tissue evidence="1">Mantle</tissue>
    </source>
</reference>
<organism evidence="1 2">
    <name type="scientific">Potamilus streckersoni</name>
    <dbReference type="NCBI Taxonomy" id="2493646"/>
    <lineage>
        <taxon>Eukaryota</taxon>
        <taxon>Metazoa</taxon>
        <taxon>Spiralia</taxon>
        <taxon>Lophotrochozoa</taxon>
        <taxon>Mollusca</taxon>
        <taxon>Bivalvia</taxon>
        <taxon>Autobranchia</taxon>
        <taxon>Heteroconchia</taxon>
        <taxon>Palaeoheterodonta</taxon>
        <taxon>Unionida</taxon>
        <taxon>Unionoidea</taxon>
        <taxon>Unionidae</taxon>
        <taxon>Ambleminae</taxon>
        <taxon>Lampsilini</taxon>
        <taxon>Potamilus</taxon>
    </lineage>
</organism>
<reference evidence="1" key="2">
    <citation type="journal article" date="2021" name="Genome Biol. Evol.">
        <title>Developing a high-quality reference genome for a parasitic bivalve with doubly uniparental inheritance (Bivalvia: Unionida).</title>
        <authorList>
            <person name="Smith C.H."/>
        </authorList>
    </citation>
    <scope>NUCLEOTIDE SEQUENCE</scope>
    <source>
        <strain evidence="1">CHS0354</strain>
        <tissue evidence="1">Mantle</tissue>
    </source>
</reference>
<dbReference type="EMBL" id="JAEAOA010000845">
    <property type="protein sequence ID" value="KAK3591600.1"/>
    <property type="molecule type" value="Genomic_DNA"/>
</dbReference>
<evidence type="ECO:0000313" key="2">
    <source>
        <dbReference type="Proteomes" id="UP001195483"/>
    </source>
</evidence>
<evidence type="ECO:0000313" key="1">
    <source>
        <dbReference type="EMBL" id="KAK3591600.1"/>
    </source>
</evidence>
<comment type="caution">
    <text evidence="1">The sequence shown here is derived from an EMBL/GenBank/DDBJ whole genome shotgun (WGS) entry which is preliminary data.</text>
</comment>
<keyword evidence="2" id="KW-1185">Reference proteome</keyword>